<proteinExistence type="predicted"/>
<feature type="domain" description="Methyltransferase FkbM" evidence="1">
    <location>
        <begin position="349"/>
        <end position="512"/>
    </location>
</feature>
<dbReference type="Gene3D" id="3.40.50.150">
    <property type="entry name" value="Vaccinia Virus protein VP39"/>
    <property type="match status" value="1"/>
</dbReference>
<keyword evidence="2" id="KW-0489">Methyltransferase</keyword>
<dbReference type="GO" id="GO:0008168">
    <property type="term" value="F:methyltransferase activity"/>
    <property type="evidence" value="ECO:0007669"/>
    <property type="project" value="UniProtKB-KW"/>
</dbReference>
<dbReference type="InterPro" id="IPR006342">
    <property type="entry name" value="FkbM_mtfrase"/>
</dbReference>
<dbReference type="SUPFAM" id="SSF53335">
    <property type="entry name" value="S-adenosyl-L-methionine-dependent methyltransferases"/>
    <property type="match status" value="1"/>
</dbReference>
<dbReference type="Pfam" id="PF05050">
    <property type="entry name" value="Methyltransf_21"/>
    <property type="match status" value="1"/>
</dbReference>
<dbReference type="GO" id="GO:0032259">
    <property type="term" value="P:methylation"/>
    <property type="evidence" value="ECO:0007669"/>
    <property type="project" value="UniProtKB-KW"/>
</dbReference>
<protein>
    <submittedName>
        <fullName evidence="2">FkbM family methyltransferase</fullName>
    </submittedName>
</protein>
<dbReference type="InterPro" id="IPR052514">
    <property type="entry name" value="SAM-dependent_MTase"/>
</dbReference>
<dbReference type="EMBL" id="JBIYDN010000014">
    <property type="protein sequence ID" value="MFK4444470.1"/>
    <property type="molecule type" value="Genomic_DNA"/>
</dbReference>
<evidence type="ECO:0000259" key="1">
    <source>
        <dbReference type="Pfam" id="PF05050"/>
    </source>
</evidence>
<keyword evidence="2" id="KW-0808">Transferase</keyword>
<gene>
    <name evidence="2" type="ORF">ABH943_004492</name>
</gene>
<sequence length="555" mass="61538">MAETHRPAQVGKPSLLKRIGRRIAQIAYRMALPVLRPLAFRTRRYLIQGFQDELNRSLVSTQRIRDDFVSVRGDLVNLKDVVHSVRAELLHEIRHTHALGLEVLQKTAASVQTEVLSNAHHWHVTERQEAQVSFSDLHQAIQFARESVRDDVLRTALTTAADLREAFNDKTSKEQLEAHALQLKAQAHKLEAYAQQSEARAHQLEAHALLSEARVHQLEACAEESEARARQLETYAQESEARARQLEVYEQLAIDHTHQLEGYAQQLEAHTASTFIRLDRIEHLGHIAARRTAVHGENGVVLVKTAVGYVLCADSDHAVLACLLETGELEFGTRVLIERFLKPGDVFVDVGAHLGLMSLAAARALRGEGRIFAFEPFPQTRNLLERSFWINGLNHMIQIGSAAVSNVSGETTLFLGANSGHHSIFSLDLPEGYSARQITIPTVTLDEALPPGQKVSLIKIDAEGAELHVIQGARALEANNPDMAYIVEFGPSHLKRVGHSIEQWLAAFTDLGLTYKAIGLETGELEDISIDQLAAAESVNLFFARPGSSAWARLD</sequence>
<dbReference type="InterPro" id="IPR029063">
    <property type="entry name" value="SAM-dependent_MTases_sf"/>
</dbReference>
<organism evidence="2 3">
    <name type="scientific">Caballeronia udeis</name>
    <dbReference type="NCBI Taxonomy" id="1232866"/>
    <lineage>
        <taxon>Bacteria</taxon>
        <taxon>Pseudomonadati</taxon>
        <taxon>Pseudomonadota</taxon>
        <taxon>Betaproteobacteria</taxon>
        <taxon>Burkholderiales</taxon>
        <taxon>Burkholderiaceae</taxon>
        <taxon>Caballeronia</taxon>
    </lineage>
</organism>
<reference evidence="2 3" key="1">
    <citation type="submission" date="2024-10" db="EMBL/GenBank/DDBJ databases">
        <authorList>
            <person name="Deangelis K."/>
            <person name="Huntemann M."/>
            <person name="Clum A."/>
            <person name="Wang J."/>
            <person name="Palaniappan K."/>
            <person name="Ritter S."/>
            <person name="Chen I.-M."/>
            <person name="Stamatis D."/>
            <person name="Reddy T."/>
            <person name="O'Malley R."/>
            <person name="Daum C."/>
            <person name="Ng V."/>
            <person name="Ivanova N."/>
            <person name="Kyrpides N."/>
            <person name="Woyke T."/>
        </authorList>
    </citation>
    <scope>NUCLEOTIDE SEQUENCE [LARGE SCALE GENOMIC DNA]</scope>
    <source>
        <strain evidence="2 3">GAS97</strain>
    </source>
</reference>
<name>A0ABW8MLC5_9BURK</name>
<dbReference type="PANTHER" id="PTHR34203:SF15">
    <property type="entry name" value="SLL1173 PROTEIN"/>
    <property type="match status" value="1"/>
</dbReference>
<comment type="caution">
    <text evidence="2">The sequence shown here is derived from an EMBL/GenBank/DDBJ whole genome shotgun (WGS) entry which is preliminary data.</text>
</comment>
<accession>A0ABW8MLC5</accession>
<reference evidence="2 3" key="2">
    <citation type="submission" date="2024-11" db="EMBL/GenBank/DDBJ databases">
        <title>Using genomics to understand microbial adaptation to soil warming.</title>
        <authorList>
            <person name="Deangelis K.M. PhD."/>
        </authorList>
    </citation>
    <scope>NUCLEOTIDE SEQUENCE [LARGE SCALE GENOMIC DNA]</scope>
    <source>
        <strain evidence="2 3">GAS97</strain>
    </source>
</reference>
<dbReference type="NCBIfam" id="TIGR01444">
    <property type="entry name" value="fkbM_fam"/>
    <property type="match status" value="1"/>
</dbReference>
<keyword evidence="3" id="KW-1185">Reference proteome</keyword>
<evidence type="ECO:0000313" key="2">
    <source>
        <dbReference type="EMBL" id="MFK4444470.1"/>
    </source>
</evidence>
<evidence type="ECO:0000313" key="3">
    <source>
        <dbReference type="Proteomes" id="UP001620514"/>
    </source>
</evidence>
<dbReference type="PANTHER" id="PTHR34203">
    <property type="entry name" value="METHYLTRANSFERASE, FKBM FAMILY PROTEIN"/>
    <property type="match status" value="1"/>
</dbReference>
<dbReference type="RefSeq" id="WP_404609577.1">
    <property type="nucleotide sequence ID" value="NZ_JBIYDN010000014.1"/>
</dbReference>
<dbReference type="Proteomes" id="UP001620514">
    <property type="component" value="Unassembled WGS sequence"/>
</dbReference>